<feature type="compositionally biased region" description="Low complexity" evidence="2">
    <location>
        <begin position="540"/>
        <end position="561"/>
    </location>
</feature>
<feature type="region of interest" description="Disordered" evidence="2">
    <location>
        <begin position="256"/>
        <end position="292"/>
    </location>
</feature>
<organism evidence="4 5">
    <name type="scientific">Lucilia cuprina</name>
    <name type="common">Green bottle fly</name>
    <name type="synonym">Australian sheep blowfly</name>
    <dbReference type="NCBI Taxonomy" id="7375"/>
    <lineage>
        <taxon>Eukaryota</taxon>
        <taxon>Metazoa</taxon>
        <taxon>Ecdysozoa</taxon>
        <taxon>Arthropoda</taxon>
        <taxon>Hexapoda</taxon>
        <taxon>Insecta</taxon>
        <taxon>Pterygota</taxon>
        <taxon>Neoptera</taxon>
        <taxon>Endopterygota</taxon>
        <taxon>Diptera</taxon>
        <taxon>Brachycera</taxon>
        <taxon>Muscomorpha</taxon>
        <taxon>Oestroidea</taxon>
        <taxon>Calliphoridae</taxon>
        <taxon>Luciliinae</taxon>
        <taxon>Lucilia</taxon>
    </lineage>
</organism>
<keyword evidence="3" id="KW-0732">Signal</keyword>
<evidence type="ECO:0000256" key="3">
    <source>
        <dbReference type="SAM" id="SignalP"/>
    </source>
</evidence>
<accession>A0A0L0C971</accession>
<proteinExistence type="predicted"/>
<reference evidence="4 5" key="1">
    <citation type="journal article" date="2015" name="Nat. Commun.">
        <title>Lucilia cuprina genome unlocks parasitic fly biology to underpin future interventions.</title>
        <authorList>
            <person name="Anstead C.A."/>
            <person name="Korhonen P.K."/>
            <person name="Young N.D."/>
            <person name="Hall R.S."/>
            <person name="Jex A.R."/>
            <person name="Murali S.C."/>
            <person name="Hughes D.S."/>
            <person name="Lee S.F."/>
            <person name="Perry T."/>
            <person name="Stroehlein A.J."/>
            <person name="Ansell B.R."/>
            <person name="Breugelmans B."/>
            <person name="Hofmann A."/>
            <person name="Qu J."/>
            <person name="Dugan S."/>
            <person name="Lee S.L."/>
            <person name="Chao H."/>
            <person name="Dinh H."/>
            <person name="Han Y."/>
            <person name="Doddapaneni H.V."/>
            <person name="Worley K.C."/>
            <person name="Muzny D.M."/>
            <person name="Ioannidis P."/>
            <person name="Waterhouse R.M."/>
            <person name="Zdobnov E.M."/>
            <person name="James P.J."/>
            <person name="Bagnall N.H."/>
            <person name="Kotze A.C."/>
            <person name="Gibbs R.A."/>
            <person name="Richards S."/>
            <person name="Batterham P."/>
            <person name="Gasser R.B."/>
        </authorList>
    </citation>
    <scope>NUCLEOTIDE SEQUENCE [LARGE SCALE GENOMIC DNA]</scope>
    <source>
        <strain evidence="4 5">LS</strain>
        <tissue evidence="4">Full body</tissue>
    </source>
</reference>
<dbReference type="EMBL" id="JRES01000835">
    <property type="protein sequence ID" value="KNC27949.1"/>
    <property type="molecule type" value="Genomic_DNA"/>
</dbReference>
<dbReference type="OrthoDB" id="8023715at2759"/>
<comment type="caution">
    <text evidence="4">The sequence shown here is derived from an EMBL/GenBank/DDBJ whole genome shotgun (WGS) entry which is preliminary data.</text>
</comment>
<feature type="chain" id="PRO_5005535986" evidence="3">
    <location>
        <begin position="20"/>
        <end position="663"/>
    </location>
</feature>
<dbReference type="Proteomes" id="UP000037069">
    <property type="component" value="Unassembled WGS sequence"/>
</dbReference>
<keyword evidence="5" id="KW-1185">Reference proteome</keyword>
<sequence length="663" mass="74525">MKPFYLALLFFALLAVAWGEPALGKHAPYSYHGPKNSKQVAFARGPNNKQKTLVVQIRSDQPVPLVLKGRPNLAHSHAAHTHAHAHSHAHAHAHVLTPHHLSHSHVHHHINAGATHLRGQQRPIKLQAAQSYMKNPTFQRKPLKIKLTNTKTKLSPVHKPATSYDVPFKYEIPTVQTQTYSDLQQLPLDHHHFDFISDNFAPIHTIPAPNLSIQDNHLHPEETYLPPSTPKPQVYHQQKYNYQVNEESTNDQTYVDPLSGSQKLVAPDPDPSLPAAPVRPATEPFNTPSNGKPLPVDIQSNHLSVAQPLLQIVGAQAGQQLAPEIYPIQYTQPIAAIQAAAPVPIYNPTYLVQQSNNLYSQHQQQLFKPAIDAVPVVAAGYVNADLTQEVASNGQILQAAKDPHNNIHPVLDVAPHFAPLIAAPSLDEEQSIDTAPFHLQNLAGPPSAITGTTEAGFVVSNYYGNAHQDSSQLLQAYVEEEQAEAQRQQYEQYEQQLQQQQQLHQQQQQEQLHLQQQQLHQQQLEYQQLQQFHQQQQQFQQQHPQYVTPQPQQQALVQPQRHQQHDPAAAAFEEHQRLVQQQLGADTPLRIFVPDEEEARLQKRSDNIVKGTIEDVENTIGVEDEQPQDELYEVSSSVEVSNEDQQQQQQDEQQTETSSNEAE</sequence>
<protein>
    <submittedName>
        <fullName evidence="4">Uncharacterized protein</fullName>
    </submittedName>
</protein>
<feature type="coiled-coil region" evidence="1">
    <location>
        <begin position="476"/>
        <end position="525"/>
    </location>
</feature>
<dbReference type="OMA" id="HVVETGY"/>
<evidence type="ECO:0000256" key="1">
    <source>
        <dbReference type="SAM" id="Coils"/>
    </source>
</evidence>
<evidence type="ECO:0000313" key="5">
    <source>
        <dbReference type="Proteomes" id="UP000037069"/>
    </source>
</evidence>
<name>A0A0L0C971_LUCCU</name>
<feature type="region of interest" description="Disordered" evidence="2">
    <location>
        <begin position="211"/>
        <end position="233"/>
    </location>
</feature>
<gene>
    <name evidence="4" type="ORF">FF38_06120</name>
</gene>
<keyword evidence="1" id="KW-0175">Coiled coil</keyword>
<dbReference type="AlphaFoldDB" id="A0A0L0C971"/>
<evidence type="ECO:0000313" key="4">
    <source>
        <dbReference type="EMBL" id="KNC27949.1"/>
    </source>
</evidence>
<feature type="signal peptide" evidence="3">
    <location>
        <begin position="1"/>
        <end position="19"/>
    </location>
</feature>
<dbReference type="STRING" id="7375.A0A0L0C971"/>
<feature type="region of interest" description="Disordered" evidence="2">
    <location>
        <begin position="633"/>
        <end position="663"/>
    </location>
</feature>
<evidence type="ECO:0000256" key="2">
    <source>
        <dbReference type="SAM" id="MobiDB-lite"/>
    </source>
</evidence>
<feature type="region of interest" description="Disordered" evidence="2">
    <location>
        <begin position="540"/>
        <end position="563"/>
    </location>
</feature>